<protein>
    <submittedName>
        <fullName evidence="13">Caspase-9</fullName>
    </submittedName>
</protein>
<name>A0ABM5EL69_9SAUR</name>
<evidence type="ECO:0000256" key="4">
    <source>
        <dbReference type="ARBA" id="ARBA00022801"/>
    </source>
</evidence>
<dbReference type="CDD" id="cd00032">
    <property type="entry name" value="CASc"/>
    <property type="match status" value="1"/>
</dbReference>
<comment type="similarity">
    <text evidence="1 7">Belongs to the peptidase C14A family.</text>
</comment>
<dbReference type="SUPFAM" id="SSF47986">
    <property type="entry name" value="DEATH domain"/>
    <property type="match status" value="1"/>
</dbReference>
<organism evidence="12 13">
    <name type="scientific">Pogona vitticeps</name>
    <name type="common">central bearded dragon</name>
    <dbReference type="NCBI Taxonomy" id="103695"/>
    <lineage>
        <taxon>Eukaryota</taxon>
        <taxon>Metazoa</taxon>
        <taxon>Chordata</taxon>
        <taxon>Craniata</taxon>
        <taxon>Vertebrata</taxon>
        <taxon>Euteleostomi</taxon>
        <taxon>Lepidosauria</taxon>
        <taxon>Squamata</taxon>
        <taxon>Bifurcata</taxon>
        <taxon>Unidentata</taxon>
        <taxon>Episquamata</taxon>
        <taxon>Toxicofera</taxon>
        <taxon>Iguania</taxon>
        <taxon>Acrodonta</taxon>
        <taxon>Agamidae</taxon>
        <taxon>Amphibolurinae</taxon>
        <taxon>Pogona</taxon>
    </lineage>
</organism>
<dbReference type="PROSITE" id="PS50207">
    <property type="entry name" value="CASPASE_P10"/>
    <property type="match status" value="1"/>
</dbReference>
<dbReference type="SMART" id="SM00114">
    <property type="entry name" value="CARD"/>
    <property type="match status" value="1"/>
</dbReference>
<dbReference type="InterPro" id="IPR001309">
    <property type="entry name" value="Pept_C14_p20"/>
</dbReference>
<keyword evidence="6" id="KW-0865">Zymogen</keyword>
<sequence>MEARERERLQRGRLRLVQELRVAPLWEPLLRRGLFSRDMLEEIQQAGTRRDQARQLIVDLQTRGRQAFPTFLQCLQESGQHELAAWLSEGLDQTPVPPTEIRPVDVPSRGGPSRPRDGTSENVPLPVQAVNEKCQEPKQGGAPGQGSLEERSRRNSETAYVLKSDPCGYCLIINNVNFSPGTHLRPRVGSDVDCEKLERRFRALHFEVLSRRDLKAQEIVRELQSLARRDHRPLDCCLVVLLSHGCQASHIQFPGGIYGTDGKSLAVEKMVGYFNGTNCPSLRGKPKLFFIQACGGEECDRGFQVDSDSPDHQLHENATESDATPFQAQAEGSDQVDARASLPTPSDILVSYSTFPGFVSWRSKLTGSWYVETLDEVLKEYAGSEDLLDMLLRVADAVSAKGTFKQMPGCFNFLRKRFFFKV</sequence>
<dbReference type="Proteomes" id="UP001652642">
    <property type="component" value="Chromosome 7"/>
</dbReference>
<evidence type="ECO:0000256" key="7">
    <source>
        <dbReference type="RuleBase" id="RU003971"/>
    </source>
</evidence>
<dbReference type="PIRSF" id="PIRSF038001">
    <property type="entry name" value="Caspase_ICE"/>
    <property type="match status" value="1"/>
</dbReference>
<dbReference type="InterPro" id="IPR011029">
    <property type="entry name" value="DEATH-like_dom_sf"/>
</dbReference>
<keyword evidence="3" id="KW-0053">Apoptosis</keyword>
<reference evidence="13" key="1">
    <citation type="submission" date="2025-08" db="UniProtKB">
        <authorList>
            <consortium name="RefSeq"/>
        </authorList>
    </citation>
    <scope>IDENTIFICATION</scope>
</reference>
<dbReference type="Gene3D" id="1.10.533.10">
    <property type="entry name" value="Death Domain, Fas"/>
    <property type="match status" value="1"/>
</dbReference>
<dbReference type="InterPro" id="IPR033139">
    <property type="entry name" value="Caspase_cys_AS"/>
</dbReference>
<feature type="region of interest" description="Disordered" evidence="8">
    <location>
        <begin position="305"/>
        <end position="337"/>
    </location>
</feature>
<keyword evidence="4" id="KW-0378">Hydrolase</keyword>
<accession>A0ABM5EL69</accession>
<dbReference type="InterPro" id="IPR029030">
    <property type="entry name" value="Caspase-like_dom_sf"/>
</dbReference>
<dbReference type="PROSITE" id="PS01121">
    <property type="entry name" value="CASPASE_HIS"/>
    <property type="match status" value="1"/>
</dbReference>
<dbReference type="PANTHER" id="PTHR47901">
    <property type="entry name" value="CASPASE RECRUITMENT DOMAIN-CONTAINING PROTEIN 18"/>
    <property type="match status" value="1"/>
</dbReference>
<evidence type="ECO:0000256" key="6">
    <source>
        <dbReference type="ARBA" id="ARBA00023145"/>
    </source>
</evidence>
<proteinExistence type="inferred from homology"/>
<dbReference type="GeneID" id="110072690"/>
<dbReference type="PROSITE" id="PS50209">
    <property type="entry name" value="CARD"/>
    <property type="match status" value="1"/>
</dbReference>
<dbReference type="SMART" id="SM00115">
    <property type="entry name" value="CASc"/>
    <property type="match status" value="1"/>
</dbReference>
<evidence type="ECO:0000259" key="9">
    <source>
        <dbReference type="PROSITE" id="PS50207"/>
    </source>
</evidence>
<keyword evidence="12" id="KW-1185">Reference proteome</keyword>
<dbReference type="InterPro" id="IPR001315">
    <property type="entry name" value="CARD"/>
</dbReference>
<evidence type="ECO:0000256" key="2">
    <source>
        <dbReference type="ARBA" id="ARBA00022670"/>
    </source>
</evidence>
<keyword evidence="2" id="KW-0645">Protease</keyword>
<dbReference type="SUPFAM" id="SSF52129">
    <property type="entry name" value="Caspase-like"/>
    <property type="match status" value="1"/>
</dbReference>
<dbReference type="InterPro" id="IPR016129">
    <property type="entry name" value="Caspase_his_AS"/>
</dbReference>
<evidence type="ECO:0000313" key="12">
    <source>
        <dbReference type="Proteomes" id="UP001652642"/>
    </source>
</evidence>
<feature type="compositionally biased region" description="Basic and acidic residues" evidence="8">
    <location>
        <begin position="305"/>
        <end position="318"/>
    </location>
</feature>
<dbReference type="PANTHER" id="PTHR47901:SF8">
    <property type="entry name" value="CASPASE-3"/>
    <property type="match status" value="1"/>
</dbReference>
<dbReference type="RefSeq" id="XP_072833888.1">
    <property type="nucleotide sequence ID" value="XM_072977787.1"/>
</dbReference>
<feature type="compositionally biased region" description="Polar residues" evidence="8">
    <location>
        <begin position="320"/>
        <end position="332"/>
    </location>
</feature>
<feature type="domain" description="CARD" evidence="11">
    <location>
        <begin position="1"/>
        <end position="90"/>
    </location>
</feature>
<evidence type="ECO:0000313" key="13">
    <source>
        <dbReference type="RefSeq" id="XP_072833888.1"/>
    </source>
</evidence>
<evidence type="ECO:0000256" key="3">
    <source>
        <dbReference type="ARBA" id="ARBA00022703"/>
    </source>
</evidence>
<evidence type="ECO:0000256" key="8">
    <source>
        <dbReference type="SAM" id="MobiDB-lite"/>
    </source>
</evidence>
<evidence type="ECO:0000256" key="5">
    <source>
        <dbReference type="ARBA" id="ARBA00022807"/>
    </source>
</evidence>
<evidence type="ECO:0000256" key="1">
    <source>
        <dbReference type="ARBA" id="ARBA00010134"/>
    </source>
</evidence>
<dbReference type="PRINTS" id="PR00376">
    <property type="entry name" value="IL1BCENZYME"/>
</dbReference>
<dbReference type="PROSITE" id="PS01122">
    <property type="entry name" value="CASPASE_CYS"/>
    <property type="match status" value="1"/>
</dbReference>
<evidence type="ECO:0000259" key="10">
    <source>
        <dbReference type="PROSITE" id="PS50208"/>
    </source>
</evidence>
<dbReference type="Gene3D" id="3.40.50.1460">
    <property type="match status" value="1"/>
</dbReference>
<keyword evidence="5" id="KW-0788">Thiol protease</keyword>
<dbReference type="InterPro" id="IPR011600">
    <property type="entry name" value="Pept_C14_caspase"/>
</dbReference>
<dbReference type="PROSITE" id="PS50208">
    <property type="entry name" value="CASPASE_P20"/>
    <property type="match status" value="1"/>
</dbReference>
<dbReference type="InterPro" id="IPR002398">
    <property type="entry name" value="Pept_C14"/>
</dbReference>
<feature type="region of interest" description="Disordered" evidence="8">
    <location>
        <begin position="90"/>
        <end position="155"/>
    </location>
</feature>
<dbReference type="CDD" id="cd08326">
    <property type="entry name" value="CARD_CASP9"/>
    <property type="match status" value="1"/>
</dbReference>
<dbReference type="Pfam" id="PF00619">
    <property type="entry name" value="CARD"/>
    <property type="match status" value="1"/>
</dbReference>
<dbReference type="InterPro" id="IPR002138">
    <property type="entry name" value="Pept_C14_p10"/>
</dbReference>
<evidence type="ECO:0000259" key="11">
    <source>
        <dbReference type="PROSITE" id="PS50209"/>
    </source>
</evidence>
<dbReference type="Pfam" id="PF00656">
    <property type="entry name" value="Peptidase_C14"/>
    <property type="match status" value="1"/>
</dbReference>
<dbReference type="InterPro" id="IPR042147">
    <property type="entry name" value="CARD_CASP9"/>
</dbReference>
<feature type="domain" description="Caspase family p20" evidence="10">
    <location>
        <begin position="166"/>
        <end position="298"/>
    </location>
</feature>
<dbReference type="InterPro" id="IPR015917">
    <property type="entry name" value="Pept_C14A"/>
</dbReference>
<gene>
    <name evidence="13" type="primary">CASP9</name>
</gene>
<feature type="domain" description="Caspase family p10" evidence="9">
    <location>
        <begin position="338"/>
        <end position="420"/>
    </location>
</feature>